<dbReference type="Pfam" id="PF00078">
    <property type="entry name" value="RVT_1"/>
    <property type="match status" value="1"/>
</dbReference>
<dbReference type="InParanoid" id="A0A1X7TM85"/>
<dbReference type="PROSITE" id="PS50878">
    <property type="entry name" value="RT_POL"/>
    <property type="match status" value="1"/>
</dbReference>
<dbReference type="EnsemblMetazoa" id="Aqu2.1.16023_001">
    <property type="protein sequence ID" value="Aqu2.1.16023_001"/>
    <property type="gene ID" value="Aqu2.1.16023"/>
</dbReference>
<dbReference type="CDD" id="cd01650">
    <property type="entry name" value="RT_nLTR_like"/>
    <property type="match status" value="1"/>
</dbReference>
<proteinExistence type="predicted"/>
<dbReference type="PANTHER" id="PTHR33332">
    <property type="entry name" value="REVERSE TRANSCRIPTASE DOMAIN-CONTAINING PROTEIN"/>
    <property type="match status" value="1"/>
</dbReference>
<feature type="domain" description="Reverse transcriptase" evidence="1">
    <location>
        <begin position="65"/>
        <end position="307"/>
    </location>
</feature>
<dbReference type="OrthoDB" id="416454at2759"/>
<sequence length="356" mass="40282">ASTDFLLPPMDQLPTPSKQLSSINISCEDVYLAPSKAFGCDQLSPCFIKLCAGSIVQSVTSLFQESIMYSHVPDEWKIHKITPVFKAGDRHCVSNYRPISLLCILSKVLESIIDNKVIPFIWGLLCRNQFGFLSNRFAVSQLLSFFSIIMSHYEKGNSVDQVYFDIRKAFNLVPHSILLFKIWRLGITGPLWCWFRDYLAHRQHYVCIDGCSSSLLPVRSGAPQGSILGPLLFLVFINDVPSVINHSDLYLFADDSKLQQVSSSSNHLQEDKFPGSLIDGTTIPTLESHRDLGLMVRSDLSWSDHYRHISSKAYASLYLIKRSFSTVDGTVKKRLYISLVQSKLAYCSQLWRPNLK</sequence>
<accession>A0A1X7TM85</accession>
<evidence type="ECO:0000313" key="2">
    <source>
        <dbReference type="EnsemblMetazoa" id="Aqu2.1.16023_001"/>
    </source>
</evidence>
<protein>
    <recommendedName>
        <fullName evidence="1">Reverse transcriptase domain-containing protein</fullName>
    </recommendedName>
</protein>
<evidence type="ECO:0000259" key="1">
    <source>
        <dbReference type="PROSITE" id="PS50878"/>
    </source>
</evidence>
<dbReference type="AlphaFoldDB" id="A0A1X7TM85"/>
<organism evidence="2">
    <name type="scientific">Amphimedon queenslandica</name>
    <name type="common">Sponge</name>
    <dbReference type="NCBI Taxonomy" id="400682"/>
    <lineage>
        <taxon>Eukaryota</taxon>
        <taxon>Metazoa</taxon>
        <taxon>Porifera</taxon>
        <taxon>Demospongiae</taxon>
        <taxon>Heteroscleromorpha</taxon>
        <taxon>Haplosclerida</taxon>
        <taxon>Niphatidae</taxon>
        <taxon>Amphimedon</taxon>
    </lineage>
</organism>
<name>A0A1X7TM85_AMPQE</name>
<dbReference type="eggNOG" id="KOG1075">
    <property type="taxonomic scope" value="Eukaryota"/>
</dbReference>
<dbReference type="STRING" id="400682.A0A1X7TM85"/>
<reference evidence="2" key="1">
    <citation type="submission" date="2017-05" db="UniProtKB">
        <authorList>
            <consortium name="EnsemblMetazoa"/>
        </authorList>
    </citation>
    <scope>IDENTIFICATION</scope>
</reference>
<dbReference type="InterPro" id="IPR000477">
    <property type="entry name" value="RT_dom"/>
</dbReference>
<dbReference type="OMA" id="ESIMYSH"/>